<dbReference type="InParanoid" id="A0A1X7SI76"/>
<reference evidence="2" key="1">
    <citation type="submission" date="2017-05" db="UniProtKB">
        <authorList>
            <consortium name="EnsemblMetazoa"/>
        </authorList>
    </citation>
    <scope>IDENTIFICATION</scope>
</reference>
<protein>
    <submittedName>
        <fullName evidence="2">Uncharacterized protein</fullName>
    </submittedName>
</protein>
<dbReference type="AlphaFoldDB" id="A0A1X7SI76"/>
<name>A0A1X7SI76_AMPQE</name>
<proteinExistence type="predicted"/>
<evidence type="ECO:0000256" key="1">
    <source>
        <dbReference type="SAM" id="MobiDB-lite"/>
    </source>
</evidence>
<feature type="region of interest" description="Disordered" evidence="1">
    <location>
        <begin position="1"/>
        <end position="54"/>
    </location>
</feature>
<evidence type="ECO:0000313" key="2">
    <source>
        <dbReference type="EnsemblMetazoa" id="Aqu2.1.01755_001"/>
    </source>
</evidence>
<sequence>MGQVQLANTSPTTGGGLAPTHGAFQYQQAIYGTPTPTGGSGAGNLSHGPPPITHSHVRFTQQPIPGCIISPTPQYLPH</sequence>
<dbReference type="EnsemblMetazoa" id="Aqu2.1.01755_001">
    <property type="protein sequence ID" value="Aqu2.1.01755_001"/>
    <property type="gene ID" value="Aqu2.1.01755"/>
</dbReference>
<feature type="compositionally biased region" description="Polar residues" evidence="1">
    <location>
        <begin position="1"/>
        <end position="12"/>
    </location>
</feature>
<accession>A0A1X7SI76</accession>
<organism evidence="2">
    <name type="scientific">Amphimedon queenslandica</name>
    <name type="common">Sponge</name>
    <dbReference type="NCBI Taxonomy" id="400682"/>
    <lineage>
        <taxon>Eukaryota</taxon>
        <taxon>Metazoa</taxon>
        <taxon>Porifera</taxon>
        <taxon>Demospongiae</taxon>
        <taxon>Heteroscleromorpha</taxon>
        <taxon>Haplosclerida</taxon>
        <taxon>Niphatidae</taxon>
        <taxon>Amphimedon</taxon>
    </lineage>
</organism>